<dbReference type="NCBIfam" id="TIGR03570">
    <property type="entry name" value="NeuD_NnaD"/>
    <property type="match status" value="1"/>
</dbReference>
<dbReference type="Gene3D" id="3.40.50.20">
    <property type="match status" value="1"/>
</dbReference>
<dbReference type="PANTHER" id="PTHR43300:SF10">
    <property type="entry name" value="2,3,4,5-TETRAHYDROPYRIDINE-2,6-DICARBOXYLATE N-ACETYLTRANSFERASE"/>
    <property type="match status" value="1"/>
</dbReference>
<feature type="binding site" evidence="9">
    <location>
        <begin position="7"/>
        <end position="9"/>
    </location>
    <ligand>
        <name>substrate</name>
    </ligand>
</feature>
<name>A0AAP2DS65_9BACT</name>
<protein>
    <submittedName>
        <fullName evidence="11">Acetyltransferase</fullName>
    </submittedName>
</protein>
<dbReference type="Pfam" id="PF00132">
    <property type="entry name" value="Hexapep"/>
    <property type="match status" value="2"/>
</dbReference>
<evidence type="ECO:0000256" key="2">
    <source>
        <dbReference type="ARBA" id="ARBA00022605"/>
    </source>
</evidence>
<dbReference type="RefSeq" id="WP_254169208.1">
    <property type="nucleotide sequence ID" value="NZ_JAHESF010000042.1"/>
</dbReference>
<keyword evidence="7" id="KW-0012">Acyltransferase</keyword>
<dbReference type="Pfam" id="PF17836">
    <property type="entry name" value="PglD_N"/>
    <property type="match status" value="1"/>
</dbReference>
<dbReference type="InterPro" id="IPR050179">
    <property type="entry name" value="Trans_hexapeptide_repeat"/>
</dbReference>
<dbReference type="Proteomes" id="UP001319200">
    <property type="component" value="Unassembled WGS sequence"/>
</dbReference>
<proteinExistence type="inferred from homology"/>
<evidence type="ECO:0000256" key="3">
    <source>
        <dbReference type="ARBA" id="ARBA00022679"/>
    </source>
</evidence>
<feature type="domain" description="PglD N-terminal" evidence="10">
    <location>
        <begin position="2"/>
        <end position="80"/>
    </location>
</feature>
<evidence type="ECO:0000313" key="11">
    <source>
        <dbReference type="EMBL" id="MBT1700519.1"/>
    </source>
</evidence>
<dbReference type="InterPro" id="IPR018357">
    <property type="entry name" value="Hexapep_transf_CS"/>
</dbReference>
<reference evidence="11 12" key="1">
    <citation type="submission" date="2021-05" db="EMBL/GenBank/DDBJ databases">
        <title>A Polyphasic approach of four new species of the genus Ohtaekwangia: Ohtaekwangia histidinii sp. nov., Ohtaekwangia cretensis sp. nov., Ohtaekwangia indiensis sp. nov., Ohtaekwangia reichenbachii sp. nov. from diverse environment.</title>
        <authorList>
            <person name="Octaviana S."/>
        </authorList>
    </citation>
    <scope>NUCLEOTIDE SEQUENCE [LARGE SCALE GENOMIC DNA]</scope>
    <source>
        <strain evidence="11 12">PWU4</strain>
    </source>
</reference>
<dbReference type="GO" id="GO:0016746">
    <property type="term" value="F:acyltransferase activity"/>
    <property type="evidence" value="ECO:0007669"/>
    <property type="project" value="UniProtKB-KW"/>
</dbReference>
<dbReference type="Gene3D" id="2.160.10.10">
    <property type="entry name" value="Hexapeptide repeat proteins"/>
    <property type="match status" value="1"/>
</dbReference>
<dbReference type="GO" id="GO:0009085">
    <property type="term" value="P:lysine biosynthetic process"/>
    <property type="evidence" value="ECO:0007669"/>
    <property type="project" value="UniProtKB-KW"/>
</dbReference>
<dbReference type="SUPFAM" id="SSF51161">
    <property type="entry name" value="Trimeric LpxA-like enzymes"/>
    <property type="match status" value="1"/>
</dbReference>
<evidence type="ECO:0000256" key="4">
    <source>
        <dbReference type="ARBA" id="ARBA00022737"/>
    </source>
</evidence>
<dbReference type="InterPro" id="IPR001451">
    <property type="entry name" value="Hexapep"/>
</dbReference>
<keyword evidence="12" id="KW-1185">Reference proteome</keyword>
<dbReference type="GO" id="GO:0019877">
    <property type="term" value="P:diaminopimelate biosynthetic process"/>
    <property type="evidence" value="ECO:0007669"/>
    <property type="project" value="UniProtKB-KW"/>
</dbReference>
<evidence type="ECO:0000256" key="5">
    <source>
        <dbReference type="ARBA" id="ARBA00022915"/>
    </source>
</evidence>
<sequence length="215" mass="22647">MIVAGASRHAKEILELLHQQESLDDLYFFDDISKGGPELFYGRFPVVKSVEQAAVIFEKDPRFILGLGSPANRWKVASKLRTAGGKLVSVVAATSRTGHFDVSLGEGLNVMEFVMISNSVRIGEGCLVNAFAAVHHDVTVGRYCELSPRATVLGGASIGDFCSIGSGAIILPNVVIGNHVVVGAGAVVTKDVPDNSLAVGVPARKIKTLPPLNIG</sequence>
<dbReference type="PROSITE" id="PS00101">
    <property type="entry name" value="HEXAPEP_TRANSFERASES"/>
    <property type="match status" value="1"/>
</dbReference>
<accession>A0AAP2DS65</accession>
<keyword evidence="5" id="KW-0220">Diaminopimelate biosynthesis</keyword>
<gene>
    <name evidence="11" type="ORF">KK083_26765</name>
</gene>
<feature type="active site" description="Proton acceptor" evidence="8">
    <location>
        <position position="136"/>
    </location>
</feature>
<keyword evidence="2" id="KW-0028">Amino-acid biosynthesis</keyword>
<keyword evidence="3" id="KW-0808">Transferase</keyword>
<evidence type="ECO:0000256" key="1">
    <source>
        <dbReference type="ARBA" id="ARBA00007274"/>
    </source>
</evidence>
<comment type="similarity">
    <text evidence="1">Belongs to the transferase hexapeptide repeat family.</text>
</comment>
<dbReference type="CDD" id="cd03360">
    <property type="entry name" value="LbH_AT_putative"/>
    <property type="match status" value="1"/>
</dbReference>
<dbReference type="PANTHER" id="PTHR43300">
    <property type="entry name" value="ACETYLTRANSFERASE"/>
    <property type="match status" value="1"/>
</dbReference>
<evidence type="ECO:0000256" key="6">
    <source>
        <dbReference type="ARBA" id="ARBA00023154"/>
    </source>
</evidence>
<evidence type="ECO:0000259" key="10">
    <source>
        <dbReference type="Pfam" id="PF17836"/>
    </source>
</evidence>
<evidence type="ECO:0000256" key="8">
    <source>
        <dbReference type="PIRSR" id="PIRSR620019-1"/>
    </source>
</evidence>
<dbReference type="AlphaFoldDB" id="A0AAP2DS65"/>
<evidence type="ECO:0000256" key="7">
    <source>
        <dbReference type="ARBA" id="ARBA00023315"/>
    </source>
</evidence>
<keyword evidence="4" id="KW-0677">Repeat</keyword>
<dbReference type="EMBL" id="JAHESF010000042">
    <property type="protein sequence ID" value="MBT1700519.1"/>
    <property type="molecule type" value="Genomic_DNA"/>
</dbReference>
<dbReference type="InterPro" id="IPR041561">
    <property type="entry name" value="PglD_N"/>
</dbReference>
<evidence type="ECO:0000313" key="12">
    <source>
        <dbReference type="Proteomes" id="UP001319200"/>
    </source>
</evidence>
<dbReference type="InterPro" id="IPR011004">
    <property type="entry name" value="Trimer_LpxA-like_sf"/>
</dbReference>
<organism evidence="11 12">
    <name type="scientific">Chryseosolibacter histidini</name>
    <dbReference type="NCBI Taxonomy" id="2782349"/>
    <lineage>
        <taxon>Bacteria</taxon>
        <taxon>Pseudomonadati</taxon>
        <taxon>Bacteroidota</taxon>
        <taxon>Cytophagia</taxon>
        <taxon>Cytophagales</taxon>
        <taxon>Chryseotaleaceae</taxon>
        <taxon>Chryseosolibacter</taxon>
    </lineage>
</organism>
<comment type="caution">
    <text evidence="11">The sequence shown here is derived from an EMBL/GenBank/DDBJ whole genome shotgun (WGS) entry which is preliminary data.</text>
</comment>
<dbReference type="InterPro" id="IPR020019">
    <property type="entry name" value="AcTrfase_PglD-like"/>
</dbReference>
<keyword evidence="6" id="KW-0457">Lysine biosynthesis</keyword>
<feature type="binding site" evidence="9">
    <location>
        <position position="68"/>
    </location>
    <ligand>
        <name>substrate</name>
    </ligand>
</feature>
<feature type="site" description="Increases basicity of active site His" evidence="8">
    <location>
        <position position="137"/>
    </location>
</feature>
<evidence type="ECO:0000256" key="9">
    <source>
        <dbReference type="PIRSR" id="PIRSR620019-2"/>
    </source>
</evidence>